<sequence length="174" mass="18960">MPASVKGGIALRKSLRAFSPDLAKALPKEVAAALKPITKAAKGYLPDDGQVLSGWLTREGSQARFPSYNARIVKQGIGYKTTPSKPNRRGFRSLARVFNKSAAGAIYETMGRKTPQSRFVQNQQGKYSSQMKGDQKMEGRALFRAYEENNGKARDAVLKAIQGAADKLNARAKV</sequence>
<proteinExistence type="predicted"/>
<protein>
    <submittedName>
        <fullName evidence="2">Uncharacterized protein</fullName>
    </submittedName>
</protein>
<reference evidence="2" key="1">
    <citation type="submission" date="2020-04" db="EMBL/GenBank/DDBJ databases">
        <authorList>
            <person name="Chiriac C."/>
            <person name="Salcher M."/>
            <person name="Ghai R."/>
            <person name="Kavagutti S V."/>
        </authorList>
    </citation>
    <scope>NUCLEOTIDE SEQUENCE</scope>
</reference>
<feature type="region of interest" description="Disordered" evidence="1">
    <location>
        <begin position="114"/>
        <end position="134"/>
    </location>
</feature>
<gene>
    <name evidence="2" type="ORF">UFOVP439_2</name>
</gene>
<evidence type="ECO:0000313" key="2">
    <source>
        <dbReference type="EMBL" id="CAB4142167.1"/>
    </source>
</evidence>
<organism evidence="2">
    <name type="scientific">uncultured Caudovirales phage</name>
    <dbReference type="NCBI Taxonomy" id="2100421"/>
    <lineage>
        <taxon>Viruses</taxon>
        <taxon>Duplodnaviria</taxon>
        <taxon>Heunggongvirae</taxon>
        <taxon>Uroviricota</taxon>
        <taxon>Caudoviricetes</taxon>
        <taxon>Peduoviridae</taxon>
        <taxon>Maltschvirus</taxon>
        <taxon>Maltschvirus maltsch</taxon>
    </lineage>
</organism>
<name>A0A6J5M933_9CAUD</name>
<dbReference type="EMBL" id="LR796407">
    <property type="protein sequence ID" value="CAB4142167.1"/>
    <property type="molecule type" value="Genomic_DNA"/>
</dbReference>
<accession>A0A6J5M933</accession>
<evidence type="ECO:0000256" key="1">
    <source>
        <dbReference type="SAM" id="MobiDB-lite"/>
    </source>
</evidence>
<feature type="compositionally biased region" description="Polar residues" evidence="1">
    <location>
        <begin position="114"/>
        <end position="132"/>
    </location>
</feature>